<dbReference type="Proteomes" id="UP000038010">
    <property type="component" value="Unassembled WGS sequence"/>
</dbReference>
<evidence type="ECO:0000313" key="2">
    <source>
        <dbReference type="Proteomes" id="UP000038010"/>
    </source>
</evidence>
<dbReference type="GeneID" id="28733127"/>
<evidence type="ECO:0000313" key="1">
    <source>
        <dbReference type="EMBL" id="KPI35134.1"/>
    </source>
</evidence>
<sequence>MDPTLKSPRPMDVQLDLDHPSVTAFMDPVLGLRNFRPQLEMAFFGVLSIAYNALECMRVDDPEYFSGLFQLMLGTGDSEWCRNRFIEIMKKLQFLWPPLLDRAKDFFPVQPNNSSAGLPRCHIKIRIGNDHVQRKLFRIRELGGAARYCWYDIHNEPPADENEYISAADGLLLRPPLPPEQVPWGWLAKDRDTIYLFPALFGSGSYASLDLQIRQGDPLWKFRGTVLEVLMHELCHSPLLCSKPDCDEAHHDLPSHGLLKDETYTTQDGRLVTMYGKEAIEGAKLGVSGCIHNPDTLSMLARALDSLQTQGVDFSSGKAILPVPPLPVKVCTTQVRTIVESILVKFGLGQAGSDVDWRVVYDSAKAYQSAEMRFFSAGLEAYQSEQIRLIEEETRGLTA</sequence>
<dbReference type="AlphaFoldDB" id="A0A0N1H344"/>
<dbReference type="EMBL" id="LFJN01000044">
    <property type="protein sequence ID" value="KPI35134.1"/>
    <property type="molecule type" value="Genomic_DNA"/>
</dbReference>
<dbReference type="RefSeq" id="XP_017995097.1">
    <property type="nucleotide sequence ID" value="XM_018141247.1"/>
</dbReference>
<gene>
    <name evidence="1" type="ORF">AB675_1364</name>
</gene>
<organism evidence="1 2">
    <name type="scientific">Cyphellophora attinorum</name>
    <dbReference type="NCBI Taxonomy" id="1664694"/>
    <lineage>
        <taxon>Eukaryota</taxon>
        <taxon>Fungi</taxon>
        <taxon>Dikarya</taxon>
        <taxon>Ascomycota</taxon>
        <taxon>Pezizomycotina</taxon>
        <taxon>Eurotiomycetes</taxon>
        <taxon>Chaetothyriomycetidae</taxon>
        <taxon>Chaetothyriales</taxon>
        <taxon>Cyphellophoraceae</taxon>
        <taxon>Cyphellophora</taxon>
    </lineage>
</organism>
<comment type="caution">
    <text evidence="1">The sequence shown here is derived from an EMBL/GenBank/DDBJ whole genome shotgun (WGS) entry which is preliminary data.</text>
</comment>
<dbReference type="VEuPathDB" id="FungiDB:AB675_1364"/>
<proteinExistence type="predicted"/>
<protein>
    <submittedName>
        <fullName evidence="1">Uncharacterized protein</fullName>
    </submittedName>
</protein>
<keyword evidence="2" id="KW-1185">Reference proteome</keyword>
<accession>A0A0N1H344</accession>
<name>A0A0N1H344_9EURO</name>
<reference evidence="1 2" key="1">
    <citation type="submission" date="2015-06" db="EMBL/GenBank/DDBJ databases">
        <title>Draft genome of the ant-associated black yeast Phialophora attae CBS 131958.</title>
        <authorList>
            <person name="Moreno L.F."/>
            <person name="Stielow B.J."/>
            <person name="de Hoog S."/>
            <person name="Vicente V.A."/>
            <person name="Weiss V.A."/>
            <person name="de Vries M."/>
            <person name="Cruz L.M."/>
            <person name="Souza E.M."/>
        </authorList>
    </citation>
    <scope>NUCLEOTIDE SEQUENCE [LARGE SCALE GENOMIC DNA]</scope>
    <source>
        <strain evidence="1 2">CBS 131958</strain>
    </source>
</reference>